<name>A0AAI7ZEJ1_XANAC</name>
<evidence type="ECO:0000313" key="2">
    <source>
        <dbReference type="EMBL" id="AAM36372.1"/>
    </source>
</evidence>
<dbReference type="KEGG" id="xac:XAC1502"/>
<dbReference type="EMBL" id="AE008923">
    <property type="protein sequence ID" value="AAM36372.1"/>
    <property type="molecule type" value="Genomic_DNA"/>
</dbReference>
<protein>
    <submittedName>
        <fullName evidence="2">Uncharacterized protein</fullName>
    </submittedName>
</protein>
<feature type="compositionally biased region" description="Pro residues" evidence="1">
    <location>
        <begin position="62"/>
        <end position="82"/>
    </location>
</feature>
<proteinExistence type="predicted"/>
<feature type="region of interest" description="Disordered" evidence="1">
    <location>
        <begin position="50"/>
        <end position="101"/>
    </location>
</feature>
<sequence>MIALLIRIVMKLNESQDGKPKQLKAAIRRTIYLTLILAGAASVLSPLASASDTDGTTTMPPVEVPPPYIPPPIENPPPPYYPDPGDGGGDNGGGGGSGEDPEVVCANLRATKPAMCPNPIPLPTGATYAQDKLPGASINGKSTVLMAIGYSQGRAFGPNGTTAAPNATAAWLMDFALNKQTENYANPGMSFKDATKVFREDIKQVCELESIESSKYRIPGQLTVPEYYCFEIMKALDIEADDQMNFVQFFIDWSKRYAVNLESYVPGAVISSGSLDNSIGVEWKVTSADGACSAWWTNFQQNQCSL</sequence>
<reference evidence="2 3" key="1">
    <citation type="journal article" date="2002" name="Nature">
        <title>Comparison of the genomes of two Xanthomonas pathogens with differing host specificities.</title>
        <authorList>
            <person name="da Silva A.C."/>
            <person name="Ferro J.A."/>
            <person name="Reinach F.C."/>
            <person name="Farah C.S."/>
            <person name="Furlan L.R."/>
            <person name="Quaggio R.B."/>
            <person name="Monteiro-Vitorello C.B."/>
            <person name="Van Sluys M.A."/>
            <person name="Almeida N.F."/>
            <person name="Alves L.M."/>
            <person name="do Amaral A.M."/>
            <person name="Bertolini M.C."/>
            <person name="Camargo L.E."/>
            <person name="Camarotte G."/>
            <person name="Cannavan F."/>
            <person name="Cardozo J."/>
            <person name="Chambergo F."/>
            <person name="Ciapina L.P."/>
            <person name="Cicarelli R.M."/>
            <person name="Coutinho L.L."/>
            <person name="Cursino-Santos J.R."/>
            <person name="El-Dorry H."/>
            <person name="Faria J.B."/>
            <person name="Ferreira A.J."/>
            <person name="Ferreira R.C."/>
            <person name="Ferro M.I."/>
            <person name="Formighieri E.F."/>
            <person name="Franco M.C."/>
            <person name="Greggio C.C."/>
            <person name="Gruber A."/>
            <person name="Katsuyama A.M."/>
            <person name="Kishi L.T."/>
            <person name="Leite R.P."/>
            <person name="Lemos E.G."/>
            <person name="Lemos M.V."/>
            <person name="Locali E.C."/>
            <person name="Machado M.A."/>
            <person name="Madeira A.M."/>
            <person name="Martinez-Rossi N.M."/>
            <person name="Martins E.C."/>
            <person name="Meidanis J."/>
            <person name="Menck C.F."/>
            <person name="Miyaki C.Y."/>
            <person name="Moon D.H."/>
            <person name="Moreira L.M."/>
            <person name="Novo M.T."/>
            <person name="Okura V.K."/>
            <person name="Oliveira M.C."/>
            <person name="Oliveira V.R."/>
            <person name="Pereira H.A."/>
            <person name="Rossi A."/>
            <person name="Sena J.A."/>
            <person name="Silva C."/>
            <person name="de Souza R.F."/>
            <person name="Spinola L.A."/>
            <person name="Takita M.A."/>
            <person name="Tamura R.E."/>
            <person name="Teixeira E.C."/>
            <person name="Tezza R.I."/>
            <person name="Trindade dos Santos M."/>
            <person name="Truffi D."/>
            <person name="Tsai S.M."/>
            <person name="White F.F."/>
            <person name="Setubal J.C."/>
            <person name="Kitajima J.P."/>
        </authorList>
    </citation>
    <scope>NUCLEOTIDE SEQUENCE [LARGE SCALE GENOMIC DNA]</scope>
    <source>
        <strain evidence="2 3">306</strain>
    </source>
</reference>
<feature type="compositionally biased region" description="Gly residues" evidence="1">
    <location>
        <begin position="85"/>
        <end position="98"/>
    </location>
</feature>
<evidence type="ECO:0000313" key="3">
    <source>
        <dbReference type="Proteomes" id="UP000000576"/>
    </source>
</evidence>
<dbReference type="AlphaFoldDB" id="A0AAI7ZEJ1"/>
<evidence type="ECO:0000256" key="1">
    <source>
        <dbReference type="SAM" id="MobiDB-lite"/>
    </source>
</evidence>
<accession>A0AAI7ZEJ1</accession>
<dbReference type="Proteomes" id="UP000000576">
    <property type="component" value="Chromosome"/>
</dbReference>
<organism evidence="2 3">
    <name type="scientific">Xanthomonas axonopodis pv. citri (strain 306)</name>
    <dbReference type="NCBI Taxonomy" id="190486"/>
    <lineage>
        <taxon>Bacteria</taxon>
        <taxon>Pseudomonadati</taxon>
        <taxon>Pseudomonadota</taxon>
        <taxon>Gammaproteobacteria</taxon>
        <taxon>Lysobacterales</taxon>
        <taxon>Lysobacteraceae</taxon>
        <taxon>Xanthomonas</taxon>
    </lineage>
</organism>
<gene>
    <name evidence="2" type="ordered locus">XAC1502</name>
</gene>